<gene>
    <name evidence="1" type="ORF">BTJ68_14675</name>
</gene>
<dbReference type="Proteomes" id="UP000194280">
    <property type="component" value="Unassembled WGS sequence"/>
</dbReference>
<keyword evidence="2" id="KW-1185">Reference proteome</keyword>
<accession>A0A1Z5SP59</accession>
<organism evidence="1 2">
    <name type="scientific">Hortaea werneckii EXF-2000</name>
    <dbReference type="NCBI Taxonomy" id="1157616"/>
    <lineage>
        <taxon>Eukaryota</taxon>
        <taxon>Fungi</taxon>
        <taxon>Dikarya</taxon>
        <taxon>Ascomycota</taxon>
        <taxon>Pezizomycotina</taxon>
        <taxon>Dothideomycetes</taxon>
        <taxon>Dothideomycetidae</taxon>
        <taxon>Mycosphaerellales</taxon>
        <taxon>Teratosphaeriaceae</taxon>
        <taxon>Hortaea</taxon>
    </lineage>
</organism>
<dbReference type="VEuPathDB" id="FungiDB:BTJ68_14675"/>
<reference evidence="1 2" key="1">
    <citation type="submission" date="2017-01" db="EMBL/GenBank/DDBJ databases">
        <title>The recent genome duplication of the halophilic yeast Hortaea werneckii: insights from long-read sequencing.</title>
        <authorList>
            <person name="Sinha S."/>
            <person name="Flibotte S."/>
            <person name="Neira M."/>
            <person name="Lenassi M."/>
            <person name="Gostincar C."/>
            <person name="Stajich J.E."/>
            <person name="Nislow C.E."/>
        </authorList>
    </citation>
    <scope>NUCLEOTIDE SEQUENCE [LARGE SCALE GENOMIC DNA]</scope>
    <source>
        <strain evidence="1 2">EXF-2000</strain>
    </source>
</reference>
<dbReference type="AlphaFoldDB" id="A0A1Z5SP59"/>
<dbReference type="STRING" id="1157616.A0A1Z5SP59"/>
<sequence length="157" mass="17602">MRVWQTNMLISHPDHEVILPPFAATPPWMSGMMRKLFEGHERTFLDVEEDYTDSNSGKEALKSLPSIPNSLGDSTESWKALDFILALEWPCRNHIHHHAINPLPAQNGVESASEPSHNHALTATQTVYSCALSPPPSHAAGKTMRWHLPYSEIENSQ</sequence>
<proteinExistence type="predicted"/>
<dbReference type="EMBL" id="MUNK01000356">
    <property type="protein sequence ID" value="OTA22609.1"/>
    <property type="molecule type" value="Genomic_DNA"/>
</dbReference>
<protein>
    <submittedName>
        <fullName evidence="1">Uncharacterized protein</fullName>
    </submittedName>
</protein>
<evidence type="ECO:0000313" key="1">
    <source>
        <dbReference type="EMBL" id="OTA22609.1"/>
    </source>
</evidence>
<comment type="caution">
    <text evidence="1">The sequence shown here is derived from an EMBL/GenBank/DDBJ whole genome shotgun (WGS) entry which is preliminary data.</text>
</comment>
<dbReference type="OrthoDB" id="2590011at2759"/>
<name>A0A1Z5SP59_HORWE</name>
<evidence type="ECO:0000313" key="2">
    <source>
        <dbReference type="Proteomes" id="UP000194280"/>
    </source>
</evidence>
<dbReference type="InParanoid" id="A0A1Z5SP59"/>